<evidence type="ECO:0000313" key="3">
    <source>
        <dbReference type="Proteomes" id="UP001152649"/>
    </source>
</evidence>
<keyword evidence="1" id="KW-0472">Membrane</keyword>
<keyword evidence="1" id="KW-0812">Transmembrane</keyword>
<dbReference type="PANTHER" id="PTHR36978">
    <property type="entry name" value="P-LOOP CONTAINING NUCLEOTIDE TRIPHOSPHATE HYDROLASE"/>
    <property type="match status" value="1"/>
</dbReference>
<keyword evidence="3" id="KW-1185">Reference proteome</keyword>
<sequence length="331" mass="38136">MPNKTFTFRVSKMPVFSKEVILPERTDIDRSKCTRVVPMRVLGLGLSRTGTNSLRNALRTLGYDDTYHGFAAFMENPRDCEMWLKALAAKFDGQGKPFGREEFDQLLGHCQAVTDIPAICFAPELIEAYPKAKVILTHRDINDWHASVMETIINQVDNPLTNMVTRFFLIFCRSSFQLPRKVSVHVCQNYYRDFKLNGRQIYREHYALVDSLVPEGNLLHYRIEEGWEPLCRFLGQPIPDVPFPYGNTAAEVLAKTRAFIAVEAMHALRRFCVFWVIVVAVVVSAFHLLFAFKEVWGFFLRLLWGICCTPFPVLHLLWFILCTTFAVLEAR</sequence>
<dbReference type="SUPFAM" id="SSF52540">
    <property type="entry name" value="P-loop containing nucleoside triphosphate hydrolases"/>
    <property type="match status" value="1"/>
</dbReference>
<dbReference type="Proteomes" id="UP001152649">
    <property type="component" value="Unassembled WGS sequence"/>
</dbReference>
<dbReference type="InterPro" id="IPR027417">
    <property type="entry name" value="P-loop_NTPase"/>
</dbReference>
<dbReference type="OrthoDB" id="258392at2759"/>
<gene>
    <name evidence="2" type="ORF">PSALAMII_LOCUS3029</name>
</gene>
<dbReference type="EMBL" id="CAJVPG010000111">
    <property type="protein sequence ID" value="CAG8347029.1"/>
    <property type="molecule type" value="Genomic_DNA"/>
</dbReference>
<organism evidence="2 3">
    <name type="scientific">Penicillium salamii</name>
    <dbReference type="NCBI Taxonomy" id="1612424"/>
    <lineage>
        <taxon>Eukaryota</taxon>
        <taxon>Fungi</taxon>
        <taxon>Dikarya</taxon>
        <taxon>Ascomycota</taxon>
        <taxon>Pezizomycotina</taxon>
        <taxon>Eurotiomycetes</taxon>
        <taxon>Eurotiomycetidae</taxon>
        <taxon>Eurotiales</taxon>
        <taxon>Aspergillaceae</taxon>
        <taxon>Penicillium</taxon>
    </lineage>
</organism>
<keyword evidence="1" id="KW-1133">Transmembrane helix</keyword>
<name>A0A9W4IR72_9EURO</name>
<proteinExistence type="predicted"/>
<evidence type="ECO:0000256" key="1">
    <source>
        <dbReference type="SAM" id="Phobius"/>
    </source>
</evidence>
<evidence type="ECO:0000313" key="2">
    <source>
        <dbReference type="EMBL" id="CAG8347029.1"/>
    </source>
</evidence>
<dbReference type="PANTHER" id="PTHR36978:SF4">
    <property type="entry name" value="P-LOOP CONTAINING NUCLEOSIDE TRIPHOSPHATE HYDROLASE PROTEIN"/>
    <property type="match status" value="1"/>
</dbReference>
<dbReference type="Gene3D" id="3.40.50.300">
    <property type="entry name" value="P-loop containing nucleotide triphosphate hydrolases"/>
    <property type="match status" value="1"/>
</dbReference>
<protein>
    <recommendedName>
        <fullName evidence="4">NAD dependent epimerase/dehydratase</fullName>
    </recommendedName>
</protein>
<dbReference type="Pfam" id="PF17784">
    <property type="entry name" value="Sulfotransfer_4"/>
    <property type="match status" value="1"/>
</dbReference>
<dbReference type="InterPro" id="IPR040632">
    <property type="entry name" value="Sulfotransfer_4"/>
</dbReference>
<dbReference type="AlphaFoldDB" id="A0A9W4IR72"/>
<accession>A0A9W4IR72</accession>
<evidence type="ECO:0008006" key="4">
    <source>
        <dbReference type="Google" id="ProtNLM"/>
    </source>
</evidence>
<feature type="transmembrane region" description="Helical" evidence="1">
    <location>
        <begin position="302"/>
        <end position="328"/>
    </location>
</feature>
<comment type="caution">
    <text evidence="2">The sequence shown here is derived from an EMBL/GenBank/DDBJ whole genome shotgun (WGS) entry which is preliminary data.</text>
</comment>
<reference evidence="2" key="1">
    <citation type="submission" date="2021-07" db="EMBL/GenBank/DDBJ databases">
        <authorList>
            <person name="Branca A.L. A."/>
        </authorList>
    </citation>
    <scope>NUCLEOTIDE SEQUENCE</scope>
</reference>
<feature type="transmembrane region" description="Helical" evidence="1">
    <location>
        <begin position="271"/>
        <end position="290"/>
    </location>
</feature>